<feature type="compositionally biased region" description="Low complexity" evidence="1">
    <location>
        <begin position="14"/>
        <end position="31"/>
    </location>
</feature>
<dbReference type="Proteomes" id="UP000069654">
    <property type="component" value="Unassembled WGS sequence"/>
</dbReference>
<dbReference type="EMBL" id="BCTB01000010">
    <property type="protein sequence ID" value="GAT15001.1"/>
    <property type="molecule type" value="Genomic_DNA"/>
</dbReference>
<gene>
    <name evidence="2" type="ORF">RMCT_1971</name>
    <name evidence="3" type="ORF">RMCT_3096</name>
</gene>
<feature type="region of interest" description="Disordered" evidence="1">
    <location>
        <begin position="1"/>
        <end position="31"/>
    </location>
</feature>
<evidence type="ECO:0000313" key="4">
    <source>
        <dbReference type="Proteomes" id="UP000069654"/>
    </source>
</evidence>
<reference evidence="3 4" key="1">
    <citation type="journal article" date="2016" name="Genome Announc.">
        <title>Draft Genome Sequences of Five Rapidly Growing Mycobacterium Species, M. thermoresistibile, M. fortuitum subsp. acetamidolyticum, M. canariasense, M. brisbanense, and M. novocastrense.</title>
        <authorList>
            <person name="Katahira K."/>
            <person name="Ogura Y."/>
            <person name="Gotoh Y."/>
            <person name="Hayashi T."/>
        </authorList>
    </citation>
    <scope>NUCLEOTIDE SEQUENCE [LARGE SCALE GENOMIC DNA]</scope>
    <source>
        <strain evidence="3 4">JCM6362</strain>
    </source>
</reference>
<sequence length="31" mass="3152">STSTAPRRPSHQRSPTPSAKSSPTSASNLGT</sequence>
<evidence type="ECO:0000313" key="3">
    <source>
        <dbReference type="EMBL" id="GAT16127.1"/>
    </source>
</evidence>
<protein>
    <submittedName>
        <fullName evidence="3">Uncharacterized protein</fullName>
    </submittedName>
</protein>
<dbReference type="EMBL" id="BCTB01000031">
    <property type="protein sequence ID" value="GAT16127.1"/>
    <property type="molecule type" value="Genomic_DNA"/>
</dbReference>
<name>A0A100XGK7_MYCTH</name>
<comment type="caution">
    <text evidence="3">The sequence shown here is derived from an EMBL/GenBank/DDBJ whole genome shotgun (WGS) entry which is preliminary data.</text>
</comment>
<evidence type="ECO:0000256" key="1">
    <source>
        <dbReference type="SAM" id="MobiDB-lite"/>
    </source>
</evidence>
<feature type="non-terminal residue" evidence="3">
    <location>
        <position position="1"/>
    </location>
</feature>
<feature type="non-terminal residue" evidence="3">
    <location>
        <position position="31"/>
    </location>
</feature>
<accession>A0A100XGK7</accession>
<dbReference type="AlphaFoldDB" id="A0A100XGK7"/>
<proteinExistence type="predicted"/>
<evidence type="ECO:0000313" key="2">
    <source>
        <dbReference type="EMBL" id="GAT15001.1"/>
    </source>
</evidence>
<organism evidence="3 4">
    <name type="scientific">Mycolicibacterium thermoresistibile</name>
    <name type="common">Mycobacterium thermoresistibile</name>
    <dbReference type="NCBI Taxonomy" id="1797"/>
    <lineage>
        <taxon>Bacteria</taxon>
        <taxon>Bacillati</taxon>
        <taxon>Actinomycetota</taxon>
        <taxon>Actinomycetes</taxon>
        <taxon>Mycobacteriales</taxon>
        <taxon>Mycobacteriaceae</taxon>
        <taxon>Mycolicibacterium</taxon>
    </lineage>
</organism>
<reference evidence="4" key="2">
    <citation type="submission" date="2016-02" db="EMBL/GenBank/DDBJ databases">
        <title>Draft genome sequence of five rapidly growing Mycobacterium species.</title>
        <authorList>
            <person name="Katahira K."/>
            <person name="Gotou Y."/>
            <person name="Iida K."/>
            <person name="Ogura Y."/>
            <person name="Hayashi T."/>
        </authorList>
    </citation>
    <scope>NUCLEOTIDE SEQUENCE [LARGE SCALE GENOMIC DNA]</scope>
    <source>
        <strain evidence="4">JCM6362</strain>
    </source>
</reference>